<evidence type="ECO:0000313" key="2">
    <source>
        <dbReference type="Proteomes" id="UP000074108"/>
    </source>
</evidence>
<accession>A0A147KBY4</accession>
<evidence type="ECO:0000313" key="1">
    <source>
        <dbReference type="EMBL" id="KUP08976.1"/>
    </source>
</evidence>
<dbReference type="GO" id="GO:0005975">
    <property type="term" value="P:carbohydrate metabolic process"/>
    <property type="evidence" value="ECO:0007669"/>
    <property type="project" value="InterPro"/>
</dbReference>
<dbReference type="Proteomes" id="UP000074108">
    <property type="component" value="Unassembled WGS sequence"/>
</dbReference>
<dbReference type="PATRIC" id="fig|1150625.3.peg.390"/>
<comment type="caution">
    <text evidence="1">The sequence shown here is derived from an EMBL/GenBank/DDBJ whole genome shotgun (WGS) entry which is preliminary data.</text>
</comment>
<dbReference type="STRING" id="1150625.Q75_01845"/>
<reference evidence="1 2" key="1">
    <citation type="journal article" date="2016" name="Front. Microbiol.">
        <title>Microevolution Analysis of Bacillus coahuilensis Unveils Differences in Phosphorus Acquisition Strategies and Their Regulation.</title>
        <authorList>
            <person name="Gomez-Lunar Z."/>
            <person name="Hernandez-Gonzalez I."/>
            <person name="Rodriguez-Torres M.D."/>
            <person name="Souza V."/>
            <person name="Olmedo-Alvarez G."/>
        </authorList>
    </citation>
    <scope>NUCLEOTIDE SEQUENCE [LARGE SCALE GENOMIC DNA]</scope>
    <source>
        <strain evidence="2">p1.1.43</strain>
    </source>
</reference>
<dbReference type="RefSeq" id="WP_059350157.1">
    <property type="nucleotide sequence ID" value="NZ_LDYG01000005.1"/>
</dbReference>
<name>A0A147KBY4_9BACI</name>
<dbReference type="InterPro" id="IPR008928">
    <property type="entry name" value="6-hairpin_glycosidase_sf"/>
</dbReference>
<keyword evidence="2" id="KW-1185">Reference proteome</keyword>
<dbReference type="SUPFAM" id="SSF48208">
    <property type="entry name" value="Six-hairpin glycosidases"/>
    <property type="match status" value="1"/>
</dbReference>
<gene>
    <name evidence="1" type="ORF">Q75_01845</name>
</gene>
<protein>
    <submittedName>
        <fullName evidence="1">Cellobiose phosphorylase</fullName>
    </submittedName>
</protein>
<proteinExistence type="predicted"/>
<sequence length="1078" mass="122291">MRQPSYFFDENKRFVIEEFDRATPFSSFLPGIAGLKGIPMWTFYVNRGQVISSFGIGDKDSPIMEFTPANGAYKSVPTSGFRTFIKLKHSSEIYEPFRPLKNEQHIKRKMYIEAGQVSIEEINLELNLKIVIHYFHMPEANFAGLVRKVEVTNLGNEPIQFEVVDGAPEILPYGVTNAAYKEVGNLMRSWMEVYNQENRIPFYRVRASIGDEAEVSEVTGGHFYLSFSDEEELIQPIVDTTILFGEDTALHYPEEFDRLSLESLTKQSQVTANKVPCGFTPVQRSLQPNASTTIWTMIGHVKEIEIVQNQVPKIVSLSYMEAKQKRSEEIIRSLTDSIDTHSSSELFNEYARQSYLDNMLRGGYPHILENGQDGFVYHLFSRKHGDLERDYNFFNIAPEFYSQGNGNFRDANQNRRSDIYFNPNVKSFNVKMFMSLIQADGYNPLSVKGCSFNVKESAKSMIPEMITKHLQQGDDRLRKLLEGAFTPGQISTLVDTLGLTYRTNEESFFLDVFTVAEQEIEANFGEGYWVDHWTYNMDLVDSYLDVYPDRKDTFLFGEKDYKFFDSPAQVLPRSEKYVLTKEGMVRQYGSVIEDEEKMDRLGMNINSTHWMKTEQGQGEVYTTNLFVKLLSLSLVKFSTLDPAGIGIEMEANKPGWNDALNGLPGIFGSGVSETLELKRMVQFINSSIKAYGHQQVQVPVEIFTLLQGVGEELQKLKSDQISEFDYWDAVSSLRETYRSTIRFGFAGDEKVVSLQELASLYELLEEKLTVGINKAVELGEGLTPTYLTYEVDEFEQVLDPNGNPVMSGYGLPKVKITKLSAPKPLPHFLEGPARMYKTFKDVERARSIHEKVKETDLYDPVIHMFKTSVSLDEQSHEIGRIKAFTPGWLERESVFLHMSYKYVLELIKSGLYDEYYEEIKTSLVPFLDPAVYGRSTLENSSFLASSSNPDPSTHGRGYVARLSGSTAEFLSMWKTMMMGHTLYSVQGGQLTLSLSPILPKWLFTEEGTLSFMLFGTTKVTYHNVSGKDTFGENGVVVKGYKLTFKDGRTVHVEAASVIGADAQAVRDGEIVEIEVTLG</sequence>
<dbReference type="AlphaFoldDB" id="A0A147KBY4"/>
<dbReference type="OrthoDB" id="38684at2"/>
<organism evidence="1 2">
    <name type="scientific">Bacillus coahuilensis p1.1.43</name>
    <dbReference type="NCBI Taxonomy" id="1150625"/>
    <lineage>
        <taxon>Bacteria</taxon>
        <taxon>Bacillati</taxon>
        <taxon>Bacillota</taxon>
        <taxon>Bacilli</taxon>
        <taxon>Bacillales</taxon>
        <taxon>Bacillaceae</taxon>
        <taxon>Bacillus</taxon>
    </lineage>
</organism>
<dbReference type="EMBL" id="LDYG01000005">
    <property type="protein sequence ID" value="KUP08976.1"/>
    <property type="molecule type" value="Genomic_DNA"/>
</dbReference>